<sequence length="245" mass="27728">MDPLSKSENIKTLIRVSMFRPVIYCDDSGSMLKDDRQKAQADLVERIARITTRLVPEGEGVELRFINKSADDLSGLDEKGIRERMNELKITPGSYTQIGIGLKEKILKPLVYEPLESKEGLTRPLLVCIITDGYPQNPPTVGPVAGLNREQPETTKNNIDECGEKLDRAEYPRSSVRFLVNQIGKSDKAREFLEDLGNDTRLSDVVHVTTDMLDDKWKELRDNKQHLEEWLLQTLLAPIVNKGPD</sequence>
<keyword evidence="2" id="KW-1185">Reference proteome</keyword>
<name>A0ACC1N491_9PEZI</name>
<evidence type="ECO:0000313" key="2">
    <source>
        <dbReference type="Proteomes" id="UP001143856"/>
    </source>
</evidence>
<organism evidence="1 2">
    <name type="scientific">Xylaria curta</name>
    <dbReference type="NCBI Taxonomy" id="42375"/>
    <lineage>
        <taxon>Eukaryota</taxon>
        <taxon>Fungi</taxon>
        <taxon>Dikarya</taxon>
        <taxon>Ascomycota</taxon>
        <taxon>Pezizomycotina</taxon>
        <taxon>Sordariomycetes</taxon>
        <taxon>Xylariomycetidae</taxon>
        <taxon>Xylariales</taxon>
        <taxon>Xylariaceae</taxon>
        <taxon>Xylaria</taxon>
    </lineage>
</organism>
<dbReference type="EMBL" id="JAPDGR010002987">
    <property type="protein sequence ID" value="KAJ2973263.1"/>
    <property type="molecule type" value="Genomic_DNA"/>
</dbReference>
<protein>
    <submittedName>
        <fullName evidence="1">Uncharacterized protein</fullName>
    </submittedName>
</protein>
<accession>A0ACC1N491</accession>
<comment type="caution">
    <text evidence="1">The sequence shown here is derived from an EMBL/GenBank/DDBJ whole genome shotgun (WGS) entry which is preliminary data.</text>
</comment>
<dbReference type="Proteomes" id="UP001143856">
    <property type="component" value="Unassembled WGS sequence"/>
</dbReference>
<reference evidence="1" key="1">
    <citation type="submission" date="2022-10" db="EMBL/GenBank/DDBJ databases">
        <title>Genome Sequence of Xylaria curta.</title>
        <authorList>
            <person name="Buettner E."/>
        </authorList>
    </citation>
    <scope>NUCLEOTIDE SEQUENCE</scope>
    <source>
        <strain evidence="1">Babe10</strain>
    </source>
</reference>
<gene>
    <name evidence="1" type="ORF">NUW58_g8980</name>
</gene>
<proteinExistence type="predicted"/>
<evidence type="ECO:0000313" key="1">
    <source>
        <dbReference type="EMBL" id="KAJ2973263.1"/>
    </source>
</evidence>